<protein>
    <submittedName>
        <fullName evidence="2">Uncharacterized protein</fullName>
    </submittedName>
</protein>
<gene>
    <name evidence="2" type="ORF">JEQ12_007442</name>
</gene>
<name>A0A835ZRU8_SHEEP</name>
<evidence type="ECO:0000313" key="2">
    <source>
        <dbReference type="EMBL" id="KAG5198846.1"/>
    </source>
</evidence>
<organism evidence="2 3">
    <name type="scientific">Ovis aries</name>
    <name type="common">Sheep</name>
    <dbReference type="NCBI Taxonomy" id="9940"/>
    <lineage>
        <taxon>Eukaryota</taxon>
        <taxon>Metazoa</taxon>
        <taxon>Chordata</taxon>
        <taxon>Craniata</taxon>
        <taxon>Vertebrata</taxon>
        <taxon>Euteleostomi</taxon>
        <taxon>Mammalia</taxon>
        <taxon>Eutheria</taxon>
        <taxon>Laurasiatheria</taxon>
        <taxon>Artiodactyla</taxon>
        <taxon>Ruminantia</taxon>
        <taxon>Pecora</taxon>
        <taxon>Bovidae</taxon>
        <taxon>Caprinae</taxon>
        <taxon>Ovis</taxon>
    </lineage>
</organism>
<dbReference type="EMBL" id="JAEMGP010000017">
    <property type="protein sequence ID" value="KAG5198846.1"/>
    <property type="molecule type" value="Genomic_DNA"/>
</dbReference>
<dbReference type="AlphaFoldDB" id="A0A835ZRU8"/>
<proteinExistence type="predicted"/>
<feature type="region of interest" description="Disordered" evidence="1">
    <location>
        <begin position="1"/>
        <end position="24"/>
    </location>
</feature>
<reference evidence="2 3" key="1">
    <citation type="submission" date="2020-12" db="EMBL/GenBank/DDBJ databases">
        <title>De novo assembly of Tibetan sheep genome.</title>
        <authorList>
            <person name="Li X."/>
        </authorList>
    </citation>
    <scope>NUCLEOTIDE SEQUENCE [LARGE SCALE GENOMIC DNA]</scope>
    <source>
        <tissue evidence="2">Heart</tissue>
    </source>
</reference>
<dbReference type="Proteomes" id="UP000664991">
    <property type="component" value="Chromosome 17"/>
</dbReference>
<sequence>MEPVLLDKRSRHGGSVSKKLTSKAAPSVLQQPLKILAFSSGAGESFWGREKNSEKTDAQVTLASEVPAEVGAGVAVGKPPRQGSTFRRSVWNDCCALPSLSLDESLERYGLLSRGTSTLWTVEEVASGT</sequence>
<evidence type="ECO:0000256" key="1">
    <source>
        <dbReference type="SAM" id="MobiDB-lite"/>
    </source>
</evidence>
<accession>A0A835ZRU8</accession>
<evidence type="ECO:0000313" key="3">
    <source>
        <dbReference type="Proteomes" id="UP000664991"/>
    </source>
</evidence>
<comment type="caution">
    <text evidence="2">The sequence shown here is derived from an EMBL/GenBank/DDBJ whole genome shotgun (WGS) entry which is preliminary data.</text>
</comment>